<dbReference type="AlphaFoldDB" id="A0A238Y3L8"/>
<feature type="compositionally biased region" description="Basic and acidic residues" evidence="1">
    <location>
        <begin position="38"/>
        <end position="54"/>
    </location>
</feature>
<protein>
    <submittedName>
        <fullName evidence="2">Uncharacterized protein</fullName>
    </submittedName>
</protein>
<dbReference type="EMBL" id="FZNQ01000030">
    <property type="protein sequence ID" value="SNR65805.1"/>
    <property type="molecule type" value="Genomic_DNA"/>
</dbReference>
<evidence type="ECO:0000313" key="2">
    <source>
        <dbReference type="EMBL" id="SNR65805.1"/>
    </source>
</evidence>
<keyword evidence="3" id="KW-1185">Reference proteome</keyword>
<organism evidence="2 3">
    <name type="scientific">Halorubrum vacuolatum</name>
    <name type="common">Natronobacterium vacuolatum</name>
    <dbReference type="NCBI Taxonomy" id="63740"/>
    <lineage>
        <taxon>Archaea</taxon>
        <taxon>Methanobacteriati</taxon>
        <taxon>Methanobacteriota</taxon>
        <taxon>Stenosarchaea group</taxon>
        <taxon>Halobacteria</taxon>
        <taxon>Halobacteriales</taxon>
        <taxon>Haloferacaceae</taxon>
        <taxon>Halorubrum</taxon>
    </lineage>
</organism>
<sequence length="90" mass="9593">MPVARVGDEAVAESHVSTDAIDGSAELSGDDNAAKGNDPFEDKKRLSTNRKSECSNESSRTMTGALRISTFGSKMCYSKFRSDGLTSTNP</sequence>
<proteinExistence type="predicted"/>
<evidence type="ECO:0000313" key="3">
    <source>
        <dbReference type="Proteomes" id="UP000198397"/>
    </source>
</evidence>
<reference evidence="2 3" key="1">
    <citation type="submission" date="2017-06" db="EMBL/GenBank/DDBJ databases">
        <authorList>
            <person name="Kim H.J."/>
            <person name="Triplett B.A."/>
        </authorList>
    </citation>
    <scope>NUCLEOTIDE SEQUENCE [LARGE SCALE GENOMIC DNA]</scope>
    <source>
        <strain evidence="2 3">DSM 8800</strain>
    </source>
</reference>
<accession>A0A238Y3L8</accession>
<name>A0A238Y3L8_HALVU</name>
<gene>
    <name evidence="2" type="ORF">SAMN06264855_1303</name>
</gene>
<dbReference type="Proteomes" id="UP000198397">
    <property type="component" value="Unassembled WGS sequence"/>
</dbReference>
<feature type="region of interest" description="Disordered" evidence="1">
    <location>
        <begin position="1"/>
        <end position="61"/>
    </location>
</feature>
<evidence type="ECO:0000256" key="1">
    <source>
        <dbReference type="SAM" id="MobiDB-lite"/>
    </source>
</evidence>